<dbReference type="Proteomes" id="UP001205566">
    <property type="component" value="Unassembled WGS sequence"/>
</dbReference>
<keyword evidence="1" id="KW-0812">Transmembrane</keyword>
<protein>
    <submittedName>
        <fullName evidence="3">Two pore domain potassium channel family protein</fullName>
    </submittedName>
</protein>
<feature type="domain" description="Potassium channel" evidence="2">
    <location>
        <begin position="63"/>
        <end position="126"/>
    </location>
</feature>
<organism evidence="3 4">
    <name type="scientific">Microbulbifer elongatus</name>
    <dbReference type="NCBI Taxonomy" id="86173"/>
    <lineage>
        <taxon>Bacteria</taxon>
        <taxon>Pseudomonadati</taxon>
        <taxon>Pseudomonadota</taxon>
        <taxon>Gammaproteobacteria</taxon>
        <taxon>Cellvibrionales</taxon>
        <taxon>Microbulbiferaceae</taxon>
        <taxon>Microbulbifer</taxon>
    </lineage>
</organism>
<accession>A0ABT1P173</accession>
<evidence type="ECO:0000313" key="3">
    <source>
        <dbReference type="EMBL" id="MCQ3828734.1"/>
    </source>
</evidence>
<dbReference type="Pfam" id="PF07885">
    <property type="entry name" value="Ion_trans_2"/>
    <property type="match status" value="1"/>
</dbReference>
<keyword evidence="3" id="KW-0407">Ion channel</keyword>
<dbReference type="EMBL" id="JACASI010000013">
    <property type="protein sequence ID" value="MCQ3828734.1"/>
    <property type="molecule type" value="Genomic_DNA"/>
</dbReference>
<keyword evidence="3" id="KW-0813">Transport</keyword>
<comment type="caution">
    <text evidence="3">The sequence shown here is derived from an EMBL/GenBank/DDBJ whole genome shotgun (WGS) entry which is preliminary data.</text>
</comment>
<keyword evidence="1" id="KW-1133">Transmembrane helix</keyword>
<evidence type="ECO:0000259" key="2">
    <source>
        <dbReference type="Pfam" id="PF07885"/>
    </source>
</evidence>
<keyword evidence="1" id="KW-0472">Membrane</keyword>
<dbReference type="SUPFAM" id="SSF81324">
    <property type="entry name" value="Voltage-gated potassium channels"/>
    <property type="match status" value="1"/>
</dbReference>
<evidence type="ECO:0000313" key="4">
    <source>
        <dbReference type="Proteomes" id="UP001205566"/>
    </source>
</evidence>
<keyword evidence="3" id="KW-0406">Ion transport</keyword>
<feature type="transmembrane region" description="Helical" evidence="1">
    <location>
        <begin position="42"/>
        <end position="66"/>
    </location>
</feature>
<gene>
    <name evidence="3" type="ORF">HXX02_04705</name>
</gene>
<name>A0ABT1P173_9GAMM</name>
<dbReference type="InterPro" id="IPR013099">
    <property type="entry name" value="K_chnl_dom"/>
</dbReference>
<dbReference type="Gene3D" id="1.10.287.70">
    <property type="match status" value="1"/>
</dbReference>
<reference evidence="3" key="1">
    <citation type="thesis" date="2020" institute="Technische Universitat Dresden" country="Dresden, Germany">
        <title>The Agarolytic System of Microbulbifer elongatus PORT2, Isolated from Batu Karas, Pangandaran West Java Indonesia.</title>
        <authorList>
            <person name="Anggraeni S.R."/>
        </authorList>
    </citation>
    <scope>NUCLEOTIDE SEQUENCE</scope>
    <source>
        <strain evidence="3">PORT2</strain>
    </source>
</reference>
<keyword evidence="4" id="KW-1185">Reference proteome</keyword>
<feature type="transmembrane region" description="Helical" evidence="1">
    <location>
        <begin position="101"/>
        <end position="125"/>
    </location>
</feature>
<evidence type="ECO:0000256" key="1">
    <source>
        <dbReference type="SAM" id="Phobius"/>
    </source>
</evidence>
<sequence length="132" mass="14855">MLLAAAVFLFHAMVLLEATRLLNDVHSWLAARHGPQNAGRILIPMCFIILFSTHVLESLAWAIFIWRRKLIDTLGESLYYTTTSITALGYGDVVQPPPWRMLGPLVAINGVLMFGCSTAFLFLVLQKVWMHL</sequence>
<proteinExistence type="predicted"/>
<dbReference type="GO" id="GO:0034220">
    <property type="term" value="P:monoatomic ion transmembrane transport"/>
    <property type="evidence" value="ECO:0007669"/>
    <property type="project" value="UniProtKB-KW"/>
</dbReference>